<sequence length="73" mass="8287">MKKIVLEILRSSDTPHFWAHVCFYDTSLQNNFIVNRTIVKLIVSANVLGNHRVSTADKLRPFAKIVQTCGCQV</sequence>
<organism evidence="1 2">
    <name type="scientific">Paramecium bursaria Chlorella virus MT325</name>
    <name type="common">PBCV-MT325</name>
    <dbReference type="NCBI Taxonomy" id="346932"/>
    <lineage>
        <taxon>Viruses</taxon>
        <taxon>Varidnaviria</taxon>
        <taxon>Bamfordvirae</taxon>
        <taxon>Nucleocytoviricota</taxon>
        <taxon>Megaviricetes</taxon>
        <taxon>Algavirales</taxon>
        <taxon>Phycodnaviridae</taxon>
        <taxon>Chlorovirus</taxon>
        <taxon>Chlorovirus conductrix</taxon>
        <taxon>Paramecium bursaria Chlorella virus A1</taxon>
    </lineage>
</organism>
<name>A7ITQ5_PBCVM</name>
<protein>
    <submittedName>
        <fullName evidence="1">Uncharacterized protein m175R</fullName>
    </submittedName>
</protein>
<dbReference type="EMBL" id="DQ491001">
    <property type="protein sequence ID" value="ABT13729.1"/>
    <property type="molecule type" value="Genomic_DNA"/>
</dbReference>
<dbReference type="Proteomes" id="UP000246715">
    <property type="component" value="Segment"/>
</dbReference>
<evidence type="ECO:0000313" key="2">
    <source>
        <dbReference type="Proteomes" id="UP000246715"/>
    </source>
</evidence>
<gene>
    <name evidence="1" type="primary">m175R</name>
    <name evidence="1" type="ORF">MT325_m175R</name>
</gene>
<proteinExistence type="predicted"/>
<organismHost>
    <name type="scientific">Paramecium bursaria</name>
    <dbReference type="NCBI Taxonomy" id="74790"/>
</organismHost>
<accession>A7ITQ5</accession>
<reference evidence="1 2" key="1">
    <citation type="journal article" date="2007" name="Virology">
        <title>Sequence and annotation of the 314-kb MT325 and the 321-kb FR483 viruses that infect Chlorella Pbi.</title>
        <authorList>
            <person name="Fitzgerald L.A."/>
            <person name="Graves M.V."/>
            <person name="Li X."/>
            <person name="Feldblyum T."/>
            <person name="Hartigan J."/>
            <person name="Van Etten J.L."/>
        </authorList>
    </citation>
    <scope>NUCLEOTIDE SEQUENCE [LARGE SCALE GENOMIC DNA]</scope>
    <source>
        <strain evidence="1 2">MT325</strain>
    </source>
</reference>
<evidence type="ECO:0000313" key="1">
    <source>
        <dbReference type="EMBL" id="ABT13729.1"/>
    </source>
</evidence>